<accession>A0A9P9Y441</accession>
<evidence type="ECO:0000313" key="2">
    <source>
        <dbReference type="Proteomes" id="UP001055219"/>
    </source>
</evidence>
<reference evidence="1" key="1">
    <citation type="journal article" date="2021" name="J Fungi (Basel)">
        <title>Genomic and Metabolomic Analyses of the Marine Fungus Emericellopsis cladophorae: Insights into Saltwater Adaptability Mechanisms and Its Biosynthetic Potential.</title>
        <authorList>
            <person name="Goncalves M.F.M."/>
            <person name="Hilario S."/>
            <person name="Van de Peer Y."/>
            <person name="Esteves A.C."/>
            <person name="Alves A."/>
        </authorList>
    </citation>
    <scope>NUCLEOTIDE SEQUENCE</scope>
    <source>
        <strain evidence="1">MUM 19.33</strain>
    </source>
</reference>
<comment type="caution">
    <text evidence="1">The sequence shown here is derived from an EMBL/GenBank/DDBJ whole genome shotgun (WGS) entry which is preliminary data.</text>
</comment>
<protein>
    <submittedName>
        <fullName evidence="1">Uncharacterized protein</fullName>
    </submittedName>
</protein>
<organism evidence="1 2">
    <name type="scientific">Emericellopsis cladophorae</name>
    <dbReference type="NCBI Taxonomy" id="2686198"/>
    <lineage>
        <taxon>Eukaryota</taxon>
        <taxon>Fungi</taxon>
        <taxon>Dikarya</taxon>
        <taxon>Ascomycota</taxon>
        <taxon>Pezizomycotina</taxon>
        <taxon>Sordariomycetes</taxon>
        <taxon>Hypocreomycetidae</taxon>
        <taxon>Hypocreales</taxon>
        <taxon>Bionectriaceae</taxon>
        <taxon>Emericellopsis</taxon>
    </lineage>
</organism>
<dbReference type="RefSeq" id="XP_051363601.1">
    <property type="nucleotide sequence ID" value="XM_051504923.1"/>
</dbReference>
<proteinExistence type="predicted"/>
<evidence type="ECO:0000313" key="1">
    <source>
        <dbReference type="EMBL" id="KAI6782745.1"/>
    </source>
</evidence>
<gene>
    <name evidence="1" type="ORF">J7T54_000888</name>
</gene>
<dbReference type="AlphaFoldDB" id="A0A9P9Y441"/>
<name>A0A9P9Y441_9HYPO</name>
<sequence>MANEELAWDLFVYGWRDGHARPQRFSSASESGAGVVTAKGQLIGIVLAANSALDFDGTYFTPYEAIEKDFLDHGLSVVLR</sequence>
<reference evidence="1" key="2">
    <citation type="submission" date="2022-07" db="EMBL/GenBank/DDBJ databases">
        <authorList>
            <person name="Goncalves M.F.M."/>
            <person name="Hilario S."/>
            <person name="Van De Peer Y."/>
            <person name="Esteves A.C."/>
            <person name="Alves A."/>
        </authorList>
    </citation>
    <scope>NUCLEOTIDE SEQUENCE</scope>
    <source>
        <strain evidence="1">MUM 19.33</strain>
    </source>
</reference>
<dbReference type="EMBL" id="JAGIXG020000011">
    <property type="protein sequence ID" value="KAI6782745.1"/>
    <property type="molecule type" value="Genomic_DNA"/>
</dbReference>
<keyword evidence="2" id="KW-1185">Reference proteome</keyword>
<dbReference type="Proteomes" id="UP001055219">
    <property type="component" value="Unassembled WGS sequence"/>
</dbReference>
<dbReference type="GeneID" id="75827407"/>